<evidence type="ECO:0000313" key="1">
    <source>
        <dbReference type="EMBL" id="NMF06522.1"/>
    </source>
</evidence>
<dbReference type="EMBL" id="JABAGD010000035">
    <property type="protein sequence ID" value="NMF06522.1"/>
    <property type="molecule type" value="Genomic_DNA"/>
</dbReference>
<organism evidence="1 2">
    <name type="scientific">Clostridium beijerinckii</name>
    <name type="common">Clostridium MP</name>
    <dbReference type="NCBI Taxonomy" id="1520"/>
    <lineage>
        <taxon>Bacteria</taxon>
        <taxon>Bacillati</taxon>
        <taxon>Bacillota</taxon>
        <taxon>Clostridia</taxon>
        <taxon>Eubacteriales</taxon>
        <taxon>Clostridiaceae</taxon>
        <taxon>Clostridium</taxon>
    </lineage>
</organism>
<dbReference type="NCBIfam" id="TIGR01484">
    <property type="entry name" value="HAD-SF-IIB"/>
    <property type="match status" value="1"/>
</dbReference>
<comment type="caution">
    <text evidence="1">The sequence shown here is derived from an EMBL/GenBank/DDBJ whole genome shotgun (WGS) entry which is preliminary data.</text>
</comment>
<dbReference type="InterPro" id="IPR036412">
    <property type="entry name" value="HAD-like_sf"/>
</dbReference>
<dbReference type="Pfam" id="PF08282">
    <property type="entry name" value="Hydrolase_3"/>
    <property type="match status" value="1"/>
</dbReference>
<dbReference type="SFLD" id="SFLDS00003">
    <property type="entry name" value="Haloacid_Dehalogenase"/>
    <property type="match status" value="1"/>
</dbReference>
<dbReference type="Gene3D" id="3.30.1240.10">
    <property type="match status" value="1"/>
</dbReference>
<accession>A0A7X9SRG2</accession>
<dbReference type="GO" id="GO:0005829">
    <property type="term" value="C:cytosol"/>
    <property type="evidence" value="ECO:0007669"/>
    <property type="project" value="TreeGrafter"/>
</dbReference>
<dbReference type="SFLD" id="SFLDG01140">
    <property type="entry name" value="C2.B:_Phosphomannomutase_and_P"/>
    <property type="match status" value="1"/>
</dbReference>
<reference evidence="1 2" key="1">
    <citation type="submission" date="2020-04" db="EMBL/GenBank/DDBJ databases">
        <authorList>
            <person name="Hitch T.C.A."/>
            <person name="Wylensek D."/>
            <person name="Clavel T."/>
        </authorList>
    </citation>
    <scope>NUCLEOTIDE SEQUENCE [LARGE SCALE GENOMIC DNA]</scope>
    <source>
        <strain evidence="1 2">WB01_NA02</strain>
    </source>
</reference>
<evidence type="ECO:0000313" key="2">
    <source>
        <dbReference type="Proteomes" id="UP000587880"/>
    </source>
</evidence>
<dbReference type="PANTHER" id="PTHR10000">
    <property type="entry name" value="PHOSPHOSERINE PHOSPHATASE"/>
    <property type="match status" value="1"/>
</dbReference>
<sequence length="274" mass="31136">MDLSNVLFVSDMDETLFNSNKVITEKNIKAIRSLQNHGGTFTVATGRSVTGFLPYKDTIKPDIPVILYNGAVIYDDKNDEIIWSTILGEEVRENVKNILKVFPSIGIQVMSADGVFSYNSTPEFLKFMERERLPFIKVDSIDELPDGWIKVEMTRDLVNKEAFNTYIEVNTIMNHKFIYTGDNSCEIVRENVSKGDALKRLIDYLKFQDKQVYCIGDHNNDIEMISYANIGFAVSNSLDKVKAVANVVVSSCNDNPISEAIHYIMKENKNKYNL</sequence>
<dbReference type="SUPFAM" id="SSF56784">
    <property type="entry name" value="HAD-like"/>
    <property type="match status" value="1"/>
</dbReference>
<dbReference type="Proteomes" id="UP000587880">
    <property type="component" value="Unassembled WGS sequence"/>
</dbReference>
<name>A0A7X9SRG2_CLOBE</name>
<dbReference type="InterPro" id="IPR006379">
    <property type="entry name" value="HAD-SF_hydro_IIB"/>
</dbReference>
<dbReference type="GO" id="GO:0016791">
    <property type="term" value="F:phosphatase activity"/>
    <property type="evidence" value="ECO:0007669"/>
    <property type="project" value="TreeGrafter"/>
</dbReference>
<gene>
    <name evidence="1" type="ORF">HF849_17545</name>
</gene>
<dbReference type="PANTHER" id="PTHR10000:SF8">
    <property type="entry name" value="HAD SUPERFAMILY HYDROLASE-LIKE, TYPE 3"/>
    <property type="match status" value="1"/>
</dbReference>
<dbReference type="AlphaFoldDB" id="A0A7X9SRG2"/>
<protein>
    <submittedName>
        <fullName evidence="1">HAD family phosphatase</fullName>
    </submittedName>
</protein>
<dbReference type="InterPro" id="IPR023214">
    <property type="entry name" value="HAD_sf"/>
</dbReference>
<dbReference type="InterPro" id="IPR000150">
    <property type="entry name" value="Cof"/>
</dbReference>
<proteinExistence type="predicted"/>
<dbReference type="GO" id="GO:0000287">
    <property type="term" value="F:magnesium ion binding"/>
    <property type="evidence" value="ECO:0007669"/>
    <property type="project" value="TreeGrafter"/>
</dbReference>
<dbReference type="NCBIfam" id="TIGR00099">
    <property type="entry name" value="Cof-subfamily"/>
    <property type="match status" value="1"/>
</dbReference>
<dbReference type="RefSeq" id="WP_168982629.1">
    <property type="nucleotide sequence ID" value="NZ_JABAGD010000035.1"/>
</dbReference>
<dbReference type="Gene3D" id="3.40.50.1000">
    <property type="entry name" value="HAD superfamily/HAD-like"/>
    <property type="match status" value="1"/>
</dbReference>